<feature type="compositionally biased region" description="Basic and acidic residues" evidence="1">
    <location>
        <begin position="12"/>
        <end position="23"/>
    </location>
</feature>
<keyword evidence="4" id="KW-1185">Reference proteome</keyword>
<dbReference type="SUPFAM" id="SSF52113">
    <property type="entry name" value="BRCT domain"/>
    <property type="match status" value="1"/>
</dbReference>
<proteinExistence type="predicted"/>
<evidence type="ECO:0000259" key="2">
    <source>
        <dbReference type="PROSITE" id="PS50172"/>
    </source>
</evidence>
<dbReference type="Proteomes" id="UP000009170">
    <property type="component" value="Unassembled WGS sequence"/>
</dbReference>
<evidence type="ECO:0000313" key="4">
    <source>
        <dbReference type="Proteomes" id="UP000009170"/>
    </source>
</evidence>
<feature type="domain" description="BRCT" evidence="2">
    <location>
        <begin position="56"/>
        <end position="146"/>
    </location>
</feature>
<dbReference type="Gene3D" id="3.40.50.10190">
    <property type="entry name" value="BRCT domain"/>
    <property type="match status" value="1"/>
</dbReference>
<accession>A0A090M4Y7</accession>
<sequence length="547" mass="60056">MPWRGRVRDIAVPRAFDARRNSPFDDDENETGRSNTKRARRDDALTRARASRGSDASSSLFAEHTFYFDGFVPGGVKRARELAERHGGAVALALGRGAGVTVHVAEDYGAMDAQARERYASGKEPETMCVRASWISACVKAGALVDCSAHAPLGTKRTSPRRGKGRKATEMDLVDLIVETAWNGTGGVSTQEKLRETWAIRVVFERVSRAMADRKTKDADIRKMSAKAYGALESILDERWIVPVSACEALVDVQGTRNLWKRHEFASSQASPADVAQALEWIMVDTQGVNVDATMHNIRDDGWDPSWLRERASVDSGVMTRRASKEAAAAIAASQEASKDLQTLSQLSNIEDEVLEALDPITRYEWSKARADREKNRIDRLRAEQSAAFQLLKACGSGKVVKRATNKIQRSTSVIGRSPSKTVARAPGKASWQMPISAYASPVKESGSETVPKSCAGQPIMASASVHTATLLHALDRLISIDTKNTVEGRLDVAVDVVRLHVEELARSGRKREVQAVRNGIENKHSDHPRWLEVRTTFLSTTESLVT</sequence>
<dbReference type="GeneID" id="9833835"/>
<feature type="region of interest" description="Disordered" evidence="1">
    <location>
        <begin position="12"/>
        <end position="50"/>
    </location>
</feature>
<gene>
    <name evidence="3" type="ORF">OT_ostta03g03480</name>
</gene>
<dbReference type="EMBL" id="CAID01000003">
    <property type="protein sequence ID" value="CEF97194.1"/>
    <property type="molecule type" value="Genomic_DNA"/>
</dbReference>
<dbReference type="InterPro" id="IPR036420">
    <property type="entry name" value="BRCT_dom_sf"/>
</dbReference>
<protein>
    <submittedName>
        <fullName evidence="3">BRCT domain</fullName>
    </submittedName>
</protein>
<comment type="caution">
    <text evidence="3">The sequence shown here is derived from an EMBL/GenBank/DDBJ whole genome shotgun (WGS) entry which is preliminary data.</text>
</comment>
<evidence type="ECO:0000256" key="1">
    <source>
        <dbReference type="SAM" id="MobiDB-lite"/>
    </source>
</evidence>
<dbReference type="PROSITE" id="PS50172">
    <property type="entry name" value="BRCT"/>
    <property type="match status" value="1"/>
</dbReference>
<reference evidence="4" key="1">
    <citation type="journal article" date="2006" name="Proc. Natl. Acad. Sci. U.S.A.">
        <title>Genome analysis of the smallest free-living eukaryote Ostreococcus tauri unveils many unique features.</title>
        <authorList>
            <person name="Derelle E."/>
            <person name="Ferraz C."/>
            <person name="Rombauts S."/>
            <person name="Rouze P."/>
            <person name="Worden A.Z."/>
            <person name="Robbens S."/>
            <person name="Partensky F."/>
            <person name="Degroeve S."/>
            <person name="Echeynie S."/>
            <person name="Cooke R."/>
            <person name="Saeys Y."/>
            <person name="Wuyts J."/>
            <person name="Jabbari K."/>
            <person name="Bowler C."/>
            <person name="Panaud O."/>
            <person name="Piegu B."/>
            <person name="Ball S.G."/>
            <person name="Ral J.-P."/>
            <person name="Bouget F.-Y."/>
            <person name="Piganeau G."/>
            <person name="De Baets B."/>
            <person name="Picard A."/>
            <person name="Delseny M."/>
            <person name="Demaille J."/>
            <person name="Van de Peer Y."/>
            <person name="Moreau H."/>
        </authorList>
    </citation>
    <scope>NUCLEOTIDE SEQUENCE [LARGE SCALE GENOMIC DNA]</scope>
    <source>
        <strain evidence="4">OTTH 0595 / CCAP 157/2 / RCC745</strain>
    </source>
</reference>
<dbReference type="RefSeq" id="XP_003078258.2">
    <property type="nucleotide sequence ID" value="XM_003078210.2"/>
</dbReference>
<dbReference type="AlphaFoldDB" id="A0A090M4Y7"/>
<dbReference type="SMART" id="SM00292">
    <property type="entry name" value="BRCT"/>
    <property type="match status" value="1"/>
</dbReference>
<organism evidence="3 4">
    <name type="scientific">Ostreococcus tauri</name>
    <name type="common">Marine green alga</name>
    <dbReference type="NCBI Taxonomy" id="70448"/>
    <lineage>
        <taxon>Eukaryota</taxon>
        <taxon>Viridiplantae</taxon>
        <taxon>Chlorophyta</taxon>
        <taxon>Mamiellophyceae</taxon>
        <taxon>Mamiellales</taxon>
        <taxon>Bathycoccaceae</taxon>
        <taxon>Ostreococcus</taxon>
    </lineage>
</organism>
<dbReference type="InterPro" id="IPR001357">
    <property type="entry name" value="BRCT_dom"/>
</dbReference>
<name>A0A090M4Y7_OSTTA</name>
<reference evidence="3 4" key="2">
    <citation type="journal article" date="2014" name="BMC Genomics">
        <title>An improved genome of the model marine alga Ostreococcus tauri unfolds by assessing Illumina de novo assemblies.</title>
        <authorList>
            <person name="Blanc-Mathieu R."/>
            <person name="Verhelst B."/>
            <person name="Derelle E."/>
            <person name="Rombauts S."/>
            <person name="Bouget F.Y."/>
            <person name="Carre I."/>
            <person name="Chateau A."/>
            <person name="Eyre-Walker A."/>
            <person name="Grimsley N."/>
            <person name="Moreau H."/>
            <person name="Piegu B."/>
            <person name="Rivals E."/>
            <person name="Schackwitz W."/>
            <person name="Van de Peer Y."/>
            <person name="Piganeau G."/>
        </authorList>
    </citation>
    <scope>NUCLEOTIDE SEQUENCE [LARGE SCALE GENOMIC DNA]</scope>
    <source>
        <strain evidence="4">OTTH 0595 / CCAP 157/2 / RCC745</strain>
    </source>
</reference>
<dbReference type="InParanoid" id="A0A090M4Y7"/>
<dbReference type="KEGG" id="ota:OT_ostta03g03480"/>
<evidence type="ECO:0000313" key="3">
    <source>
        <dbReference type="EMBL" id="CEF97194.1"/>
    </source>
</evidence>